<keyword evidence="1" id="KW-0812">Transmembrane</keyword>
<accession>A0A160TQY2</accession>
<sequence>MTLVVHRFPIRLTSILLCMFVVGILAGALLRDGSSFRTGWIESYLKMHSSLTRAVTDDRLLVMHTDLAALEQLADREATVIRVNPSNFSNIAYVVIDAADTSTLALIRDLPSVQLVIRNRVVLFCH</sequence>
<name>A0A160TQY2_9ZZZZ</name>
<feature type="transmembrane region" description="Helical" evidence="1">
    <location>
        <begin position="12"/>
        <end position="30"/>
    </location>
</feature>
<protein>
    <submittedName>
        <fullName evidence="2">Uncharacterized protein</fullName>
    </submittedName>
</protein>
<organism evidence="2">
    <name type="scientific">hydrothermal vent metagenome</name>
    <dbReference type="NCBI Taxonomy" id="652676"/>
    <lineage>
        <taxon>unclassified sequences</taxon>
        <taxon>metagenomes</taxon>
        <taxon>ecological metagenomes</taxon>
    </lineage>
</organism>
<gene>
    <name evidence="2" type="ORF">MGWOODY_XGa119</name>
</gene>
<reference evidence="2" key="1">
    <citation type="submission" date="2015-10" db="EMBL/GenBank/DDBJ databases">
        <authorList>
            <person name="Gilbert D.G."/>
        </authorList>
    </citation>
    <scope>NUCLEOTIDE SEQUENCE</scope>
</reference>
<proteinExistence type="predicted"/>
<dbReference type="AlphaFoldDB" id="A0A160TQY2"/>
<evidence type="ECO:0000313" key="2">
    <source>
        <dbReference type="EMBL" id="CUS50543.1"/>
    </source>
</evidence>
<dbReference type="EMBL" id="CZRL01000032">
    <property type="protein sequence ID" value="CUS50543.1"/>
    <property type="molecule type" value="Genomic_DNA"/>
</dbReference>
<keyword evidence="1" id="KW-1133">Transmembrane helix</keyword>
<evidence type="ECO:0000256" key="1">
    <source>
        <dbReference type="SAM" id="Phobius"/>
    </source>
</evidence>
<keyword evidence="1" id="KW-0472">Membrane</keyword>